<sequence>MRIHRHGWRPAAGIAAAVVTGALGLALLPGTAVAARMATPGDFNGDGYRDLVLSAPWTTVSGHRGAGAVVVLYGSASGVSPTKRVVITQNSAGVPGASEKGDGFGTSTAVADLNLDGYADLVVGTPREDLASGTDVGMVSVLWGSRSGLGAGTNLNPPQSLPSGVYFGLSVAAVKGSSGATTKVMAASWSGVAEYTGPFSRTGTVGSTYGNTASASAGAVALGDVDRSGDADRFIFTVRVGDTGAQVHVNSDDSMWPRPVLSQGDGVTGTVGDVNGDGYGDLVVGDPDEPGASGPEDEGAVGGRVSVWFGSATGIALDAKPQHISQDTVGVPGAGEKYDEFGATVAVADLNRDGAAEIIVGAPKETLGEDGSAGNVVVIPGRKTGLLGTGAYAVNQETASVAGGSEDEDQFGTTVEAGDLNKDGRPELMVTGVGENNYQGAVWVLSGGATGPTGTGSKMMLPSALGISQSDAVALGGTGEAFIG</sequence>
<keyword evidence="6" id="KW-1185">Reference proteome</keyword>
<organism evidence="5 6">
    <name type="scientific">Streptomyces mesophilus</name>
    <dbReference type="NCBI Taxonomy" id="1775132"/>
    <lineage>
        <taxon>Bacteria</taxon>
        <taxon>Bacillati</taxon>
        <taxon>Actinomycetota</taxon>
        <taxon>Actinomycetes</taxon>
        <taxon>Kitasatosporales</taxon>
        <taxon>Streptomycetaceae</taxon>
        <taxon>Streptomyces</taxon>
    </lineage>
</organism>
<dbReference type="PANTHER" id="PTHR23221:SF7">
    <property type="entry name" value="PHOSPHATIDYLINOSITOL-GLYCAN-SPECIFIC PHOSPHOLIPASE D"/>
    <property type="match status" value="1"/>
</dbReference>
<dbReference type="InterPro" id="IPR028994">
    <property type="entry name" value="Integrin_alpha_N"/>
</dbReference>
<evidence type="ECO:0000313" key="6">
    <source>
        <dbReference type="Proteomes" id="UP000481109"/>
    </source>
</evidence>
<keyword evidence="2" id="KW-0677">Repeat</keyword>
<dbReference type="EMBL" id="JAAKZW010000218">
    <property type="protein sequence ID" value="NGO80450.1"/>
    <property type="molecule type" value="Genomic_DNA"/>
</dbReference>
<dbReference type="Proteomes" id="UP000481109">
    <property type="component" value="Unassembled WGS sequence"/>
</dbReference>
<evidence type="ECO:0000256" key="3">
    <source>
        <dbReference type="ARBA" id="ARBA00022801"/>
    </source>
</evidence>
<dbReference type="SMART" id="SM00191">
    <property type="entry name" value="Int_alpha"/>
    <property type="match status" value="5"/>
</dbReference>
<reference evidence="5 6" key="1">
    <citation type="submission" date="2020-02" db="EMBL/GenBank/DDBJ databases">
        <title>Whole-genome analyses of novel actinobacteria.</title>
        <authorList>
            <person name="Sahin N."/>
            <person name="Tokatli A."/>
        </authorList>
    </citation>
    <scope>NUCLEOTIDE SEQUENCE [LARGE SCALE GENOMIC DNA]</scope>
    <source>
        <strain evidence="5 6">YC504</strain>
    </source>
</reference>
<keyword evidence="4" id="KW-0325">Glycoprotein</keyword>
<protein>
    <submittedName>
        <fullName evidence="5">VCBS repeat-containing protein</fullName>
    </submittedName>
</protein>
<evidence type="ECO:0000256" key="1">
    <source>
        <dbReference type="ARBA" id="ARBA00022729"/>
    </source>
</evidence>
<dbReference type="PROSITE" id="PS51470">
    <property type="entry name" value="FG_GAP"/>
    <property type="match status" value="3"/>
</dbReference>
<evidence type="ECO:0000256" key="4">
    <source>
        <dbReference type="ARBA" id="ARBA00023180"/>
    </source>
</evidence>
<evidence type="ECO:0000313" key="5">
    <source>
        <dbReference type="EMBL" id="NGO80450.1"/>
    </source>
</evidence>
<proteinExistence type="predicted"/>
<accession>A0A6G4XUK0</accession>
<dbReference type="InterPro" id="IPR013517">
    <property type="entry name" value="FG-GAP"/>
</dbReference>
<dbReference type="GO" id="GO:0016787">
    <property type="term" value="F:hydrolase activity"/>
    <property type="evidence" value="ECO:0007669"/>
    <property type="project" value="UniProtKB-KW"/>
</dbReference>
<gene>
    <name evidence="5" type="ORF">G6045_33055</name>
</gene>
<dbReference type="Gene3D" id="2.130.10.130">
    <property type="entry name" value="Integrin alpha, N-terminal"/>
    <property type="match status" value="3"/>
</dbReference>
<evidence type="ECO:0000256" key="2">
    <source>
        <dbReference type="ARBA" id="ARBA00022737"/>
    </source>
</evidence>
<keyword evidence="1" id="KW-0732">Signal</keyword>
<dbReference type="SUPFAM" id="SSF69318">
    <property type="entry name" value="Integrin alpha N-terminal domain"/>
    <property type="match status" value="2"/>
</dbReference>
<dbReference type="AlphaFoldDB" id="A0A6G4XUK0"/>
<dbReference type="Pfam" id="PF01839">
    <property type="entry name" value="FG-GAP"/>
    <property type="match status" value="5"/>
</dbReference>
<dbReference type="InterPro" id="IPR013519">
    <property type="entry name" value="Int_alpha_beta-p"/>
</dbReference>
<comment type="caution">
    <text evidence="5">The sequence shown here is derived from an EMBL/GenBank/DDBJ whole genome shotgun (WGS) entry which is preliminary data.</text>
</comment>
<name>A0A6G4XUK0_9ACTN</name>
<dbReference type="PANTHER" id="PTHR23221">
    <property type="entry name" value="GLYCOSYLPHOSPHATIDYLINOSITOL PHOSPHOLIPASE D"/>
    <property type="match status" value="1"/>
</dbReference>
<keyword evidence="3" id="KW-0378">Hydrolase</keyword>